<dbReference type="InterPro" id="IPR036388">
    <property type="entry name" value="WH-like_DNA-bd_sf"/>
</dbReference>
<keyword evidence="2" id="KW-0238">DNA-binding</keyword>
<dbReference type="InterPro" id="IPR036390">
    <property type="entry name" value="WH_DNA-bd_sf"/>
</dbReference>
<evidence type="ECO:0000313" key="7">
    <source>
        <dbReference type="Proteomes" id="UP000646365"/>
    </source>
</evidence>
<evidence type="ECO:0000313" key="6">
    <source>
        <dbReference type="EMBL" id="GGF10466.1"/>
    </source>
</evidence>
<keyword evidence="1" id="KW-0805">Transcription regulation</keyword>
<dbReference type="InterPro" id="IPR005471">
    <property type="entry name" value="Tscrpt_reg_IclR_N"/>
</dbReference>
<dbReference type="InterPro" id="IPR014757">
    <property type="entry name" value="Tscrpt_reg_IclR_C"/>
</dbReference>
<dbReference type="Pfam" id="PF01614">
    <property type="entry name" value="IclR_C"/>
    <property type="match status" value="1"/>
</dbReference>
<evidence type="ECO:0000259" key="5">
    <source>
        <dbReference type="PROSITE" id="PS51078"/>
    </source>
</evidence>
<evidence type="ECO:0000256" key="2">
    <source>
        <dbReference type="ARBA" id="ARBA00023125"/>
    </source>
</evidence>
<evidence type="ECO:0000256" key="1">
    <source>
        <dbReference type="ARBA" id="ARBA00023015"/>
    </source>
</evidence>
<sequence length="258" mass="27137">MKLEQAAAVKSADRAFDILEFVGDAPRPPSFSQLLAGLGIPRSSLFHLLNTLVARGYLVQVEAGGGYGLGPGVRRLADRLSGPSPAALAEPFLRKLGAELNETAGFYVRVGDQVEVVATVAGTQALAYTMQLGERAPLYAVSAGKILLAHASAEDLAAYLARTVFDPITPATLPAAATLQDQLRAARTEGFAYSRDEFTPGITGVATLVAHEGRPFGAINLAVPSVRFTSDREAAFCRELRSVAAMLGQTLAQARRAG</sequence>
<dbReference type="PROSITE" id="PS51077">
    <property type="entry name" value="HTH_ICLR"/>
    <property type="match status" value="1"/>
</dbReference>
<dbReference type="SUPFAM" id="SSF55781">
    <property type="entry name" value="GAF domain-like"/>
    <property type="match status" value="1"/>
</dbReference>
<evidence type="ECO:0000256" key="3">
    <source>
        <dbReference type="ARBA" id="ARBA00023163"/>
    </source>
</evidence>
<gene>
    <name evidence="6" type="ORF">GCM10011611_15080</name>
</gene>
<keyword evidence="3" id="KW-0804">Transcription</keyword>
<dbReference type="InterPro" id="IPR050707">
    <property type="entry name" value="HTH_MetabolicPath_Reg"/>
</dbReference>
<dbReference type="Pfam" id="PF09339">
    <property type="entry name" value="HTH_IclR"/>
    <property type="match status" value="1"/>
</dbReference>
<dbReference type="PANTHER" id="PTHR30136:SF35">
    <property type="entry name" value="HTH-TYPE TRANSCRIPTIONAL REGULATOR RV1719"/>
    <property type="match status" value="1"/>
</dbReference>
<dbReference type="InterPro" id="IPR029016">
    <property type="entry name" value="GAF-like_dom_sf"/>
</dbReference>
<protein>
    <submittedName>
        <fullName evidence="6">IclR family transcriptional regulator</fullName>
    </submittedName>
</protein>
<reference evidence="6" key="2">
    <citation type="submission" date="2020-09" db="EMBL/GenBank/DDBJ databases">
        <authorList>
            <person name="Sun Q."/>
            <person name="Zhou Y."/>
        </authorList>
    </citation>
    <scope>NUCLEOTIDE SEQUENCE</scope>
    <source>
        <strain evidence="6">CGMCC 1.15725</strain>
    </source>
</reference>
<dbReference type="EMBL" id="BMJQ01000003">
    <property type="protein sequence ID" value="GGF10466.1"/>
    <property type="molecule type" value="Genomic_DNA"/>
</dbReference>
<dbReference type="PROSITE" id="PS51078">
    <property type="entry name" value="ICLR_ED"/>
    <property type="match status" value="1"/>
</dbReference>
<dbReference type="GO" id="GO:0003677">
    <property type="term" value="F:DNA binding"/>
    <property type="evidence" value="ECO:0007669"/>
    <property type="project" value="UniProtKB-KW"/>
</dbReference>
<feature type="domain" description="IclR-ED" evidence="5">
    <location>
        <begin position="72"/>
        <end position="253"/>
    </location>
</feature>
<dbReference type="Proteomes" id="UP000646365">
    <property type="component" value="Unassembled WGS sequence"/>
</dbReference>
<dbReference type="AlphaFoldDB" id="A0A8J2YR04"/>
<proteinExistence type="predicted"/>
<dbReference type="GO" id="GO:0003700">
    <property type="term" value="F:DNA-binding transcription factor activity"/>
    <property type="evidence" value="ECO:0007669"/>
    <property type="project" value="TreeGrafter"/>
</dbReference>
<evidence type="ECO:0000259" key="4">
    <source>
        <dbReference type="PROSITE" id="PS51077"/>
    </source>
</evidence>
<dbReference type="SUPFAM" id="SSF46785">
    <property type="entry name" value="Winged helix' DNA-binding domain"/>
    <property type="match status" value="1"/>
</dbReference>
<accession>A0A8J2YR04</accession>
<dbReference type="GO" id="GO:0045892">
    <property type="term" value="P:negative regulation of DNA-templated transcription"/>
    <property type="evidence" value="ECO:0007669"/>
    <property type="project" value="TreeGrafter"/>
</dbReference>
<comment type="caution">
    <text evidence="6">The sequence shown here is derived from an EMBL/GenBank/DDBJ whole genome shotgun (WGS) entry which is preliminary data.</text>
</comment>
<dbReference type="PANTHER" id="PTHR30136">
    <property type="entry name" value="HELIX-TURN-HELIX TRANSCRIPTIONAL REGULATOR, ICLR FAMILY"/>
    <property type="match status" value="1"/>
</dbReference>
<dbReference type="Gene3D" id="1.10.10.10">
    <property type="entry name" value="Winged helix-like DNA-binding domain superfamily/Winged helix DNA-binding domain"/>
    <property type="match status" value="1"/>
</dbReference>
<organism evidence="6 7">
    <name type="scientific">Aliidongia dinghuensis</name>
    <dbReference type="NCBI Taxonomy" id="1867774"/>
    <lineage>
        <taxon>Bacteria</taxon>
        <taxon>Pseudomonadati</taxon>
        <taxon>Pseudomonadota</taxon>
        <taxon>Alphaproteobacteria</taxon>
        <taxon>Rhodospirillales</taxon>
        <taxon>Dongiaceae</taxon>
        <taxon>Aliidongia</taxon>
    </lineage>
</organism>
<dbReference type="SMART" id="SM00346">
    <property type="entry name" value="HTH_ICLR"/>
    <property type="match status" value="1"/>
</dbReference>
<dbReference type="RefSeq" id="WP_189044174.1">
    <property type="nucleotide sequence ID" value="NZ_BMJQ01000003.1"/>
</dbReference>
<dbReference type="Gene3D" id="3.30.450.40">
    <property type="match status" value="1"/>
</dbReference>
<reference evidence="6" key="1">
    <citation type="journal article" date="2014" name="Int. J. Syst. Evol. Microbiol.">
        <title>Complete genome sequence of Corynebacterium casei LMG S-19264T (=DSM 44701T), isolated from a smear-ripened cheese.</title>
        <authorList>
            <consortium name="US DOE Joint Genome Institute (JGI-PGF)"/>
            <person name="Walter F."/>
            <person name="Albersmeier A."/>
            <person name="Kalinowski J."/>
            <person name="Ruckert C."/>
        </authorList>
    </citation>
    <scope>NUCLEOTIDE SEQUENCE</scope>
    <source>
        <strain evidence="6">CGMCC 1.15725</strain>
    </source>
</reference>
<feature type="domain" description="HTH iclR-type" evidence="4">
    <location>
        <begin position="9"/>
        <end position="71"/>
    </location>
</feature>
<keyword evidence="7" id="KW-1185">Reference proteome</keyword>
<name>A0A8J2YR04_9PROT</name>